<gene>
    <name evidence="1" type="ORF">LOC68_14320</name>
</gene>
<sequence>MKATYSPGWGVVVGLFAICLLGCGEAPPNMASGVVTMNGTPIEKGEIMFHPTDSKGTVAAGPIVNGEFSIECAPGEKKVTITATKEQGLAPDGLPNHVSYIPKKYNTETTLTAKVEEGGENKFTFDLK</sequence>
<dbReference type="AlphaFoldDB" id="A0A9X1MNS4"/>
<name>A0A9X1MNS4_9BACT</name>
<dbReference type="RefSeq" id="WP_230219913.1">
    <property type="nucleotide sequence ID" value="NZ_JAJKFT010000010.1"/>
</dbReference>
<evidence type="ECO:0000313" key="2">
    <source>
        <dbReference type="Proteomes" id="UP001139103"/>
    </source>
</evidence>
<organism evidence="1 2">
    <name type="scientific">Blastopirellula sediminis</name>
    <dbReference type="NCBI Taxonomy" id="2894196"/>
    <lineage>
        <taxon>Bacteria</taxon>
        <taxon>Pseudomonadati</taxon>
        <taxon>Planctomycetota</taxon>
        <taxon>Planctomycetia</taxon>
        <taxon>Pirellulales</taxon>
        <taxon>Pirellulaceae</taxon>
        <taxon>Blastopirellula</taxon>
    </lineage>
</organism>
<protein>
    <recommendedName>
        <fullName evidence="3">Carboxypeptidase regulatory-like domain-containing protein</fullName>
    </recommendedName>
</protein>
<evidence type="ECO:0008006" key="3">
    <source>
        <dbReference type="Google" id="ProtNLM"/>
    </source>
</evidence>
<dbReference type="Proteomes" id="UP001139103">
    <property type="component" value="Unassembled WGS sequence"/>
</dbReference>
<reference evidence="1" key="1">
    <citation type="submission" date="2021-11" db="EMBL/GenBank/DDBJ databases">
        <title>Genome sequence.</title>
        <authorList>
            <person name="Sun Q."/>
        </authorList>
    </citation>
    <scope>NUCLEOTIDE SEQUENCE</scope>
    <source>
        <strain evidence="1">JC732</strain>
    </source>
</reference>
<comment type="caution">
    <text evidence="1">The sequence shown here is derived from an EMBL/GenBank/DDBJ whole genome shotgun (WGS) entry which is preliminary data.</text>
</comment>
<proteinExistence type="predicted"/>
<keyword evidence="2" id="KW-1185">Reference proteome</keyword>
<accession>A0A9X1MNS4</accession>
<dbReference type="EMBL" id="JAJKFT010000010">
    <property type="protein sequence ID" value="MCC9629565.1"/>
    <property type="molecule type" value="Genomic_DNA"/>
</dbReference>
<evidence type="ECO:0000313" key="1">
    <source>
        <dbReference type="EMBL" id="MCC9629565.1"/>
    </source>
</evidence>